<dbReference type="GO" id="GO:0004803">
    <property type="term" value="F:transposase activity"/>
    <property type="evidence" value="ECO:0007669"/>
    <property type="project" value="InterPro"/>
</dbReference>
<evidence type="ECO:0000259" key="2">
    <source>
        <dbReference type="Pfam" id="PF14319"/>
    </source>
</evidence>
<dbReference type="Pfam" id="PF04986">
    <property type="entry name" value="Y2_Tnp"/>
    <property type="match status" value="1"/>
</dbReference>
<evidence type="ECO:0000313" key="4">
    <source>
        <dbReference type="Proteomes" id="UP000070299"/>
    </source>
</evidence>
<dbReference type="Proteomes" id="UP000070299">
    <property type="component" value="Unassembled WGS sequence"/>
</dbReference>
<dbReference type="InterPro" id="IPR054832">
    <property type="entry name" value="transpos_IS91"/>
</dbReference>
<gene>
    <name evidence="3" type="ORF">AX660_17615</name>
</gene>
<feature type="domain" description="Transposase zinc-binding" evidence="2">
    <location>
        <begin position="29"/>
        <end position="123"/>
    </location>
</feature>
<comment type="caution">
    <text evidence="3">The sequence shown here is derived from an EMBL/GenBank/DDBJ whole genome shotgun (WGS) entry which is preliminary data.</text>
</comment>
<organism evidence="3 4">
    <name type="scientific">Paraglaciecola hydrolytica</name>
    <dbReference type="NCBI Taxonomy" id="1799789"/>
    <lineage>
        <taxon>Bacteria</taxon>
        <taxon>Pseudomonadati</taxon>
        <taxon>Pseudomonadota</taxon>
        <taxon>Gammaproteobacteria</taxon>
        <taxon>Alteromonadales</taxon>
        <taxon>Alteromonadaceae</taxon>
        <taxon>Paraglaciecola</taxon>
    </lineage>
</organism>
<dbReference type="Pfam" id="PF14319">
    <property type="entry name" value="Zn_Tnp_IS91"/>
    <property type="match status" value="1"/>
</dbReference>
<dbReference type="AlphaFoldDB" id="A0A135ZYY7"/>
<sequence length="493" mass="56237">MSLVKGARREGTVKYERHKPEQTLLYQIIERYYPQFLTHMRQQDKDLPKYVRSEFEEYLKCGRLEYGFLRVRCEDCHHEHLVAFSCKRRGFCPSCGARRMAESAALLVDDVLPHEPIRQWVLSFPFQLRFLFASYPRIMGKVLGIVYRTLATHITKKAGYNKQTAQTGAVTLIQRFGSALNLNIHFHMLYLDGVYAEDNYGKTRFHPIKTPTKSELNSLTHRISQRVAGFLEREGLLVRDDDNDYLALDGLEDEPMLQIHGYSITYRIATGKQQGRKVFTLQTIAPMAEQGLASGCAANVAGFSLHAGVMSNAQDRCKLERLCRYITRSGVSEKRLAITTYGKVRYQLKTPYRDGTTHVIFEPLDFIARLAALVPKPRVNLTRFHGVFAPNSRHCVAITPALRNKTKQALPTGQEKTRAQKHQSMTWAQRLKRVFNIDIETCEQCGGAVKVIASIEDPLVIQKILSHLNTKNDEVVELLPPQSRAPPQISLFE</sequence>
<dbReference type="PANTHER" id="PTHR37023:SF1">
    <property type="entry name" value="ISSOD25 TRANSPOSASE TNPA_ISSOD25"/>
    <property type="match status" value="1"/>
</dbReference>
<dbReference type="STRING" id="1799789.AX660_17615"/>
<name>A0A135ZYY7_9ALTE</name>
<accession>A0A135ZYY7</accession>
<feature type="domain" description="Transposase IS801/IS1294" evidence="1">
    <location>
        <begin position="168"/>
        <end position="392"/>
    </location>
</feature>
<dbReference type="InterPro" id="IPR026889">
    <property type="entry name" value="Zn_Tnp"/>
</dbReference>
<dbReference type="RefSeq" id="WP_068378259.1">
    <property type="nucleotide sequence ID" value="NZ_LSNE01000007.1"/>
</dbReference>
<dbReference type="EMBL" id="LSNE01000007">
    <property type="protein sequence ID" value="KXI28196.1"/>
    <property type="molecule type" value="Genomic_DNA"/>
</dbReference>
<reference evidence="4" key="1">
    <citation type="submission" date="2016-02" db="EMBL/GenBank/DDBJ databases">
        <authorList>
            <person name="Schultz-Johansen M."/>
            <person name="Glaring M.A."/>
            <person name="Bech P.K."/>
            <person name="Stougaard P."/>
        </authorList>
    </citation>
    <scope>NUCLEOTIDE SEQUENCE [LARGE SCALE GENOMIC DNA]</scope>
    <source>
        <strain evidence="4">S66</strain>
    </source>
</reference>
<dbReference type="PANTHER" id="PTHR37023">
    <property type="entry name" value="TRANSPOSASE"/>
    <property type="match status" value="1"/>
</dbReference>
<dbReference type="NCBIfam" id="NF033538">
    <property type="entry name" value="transpos_IS91"/>
    <property type="match status" value="1"/>
</dbReference>
<evidence type="ECO:0000259" key="1">
    <source>
        <dbReference type="Pfam" id="PF04986"/>
    </source>
</evidence>
<proteinExistence type="predicted"/>
<dbReference type="GO" id="GO:0003677">
    <property type="term" value="F:DNA binding"/>
    <property type="evidence" value="ECO:0007669"/>
    <property type="project" value="InterPro"/>
</dbReference>
<evidence type="ECO:0000313" key="3">
    <source>
        <dbReference type="EMBL" id="KXI28196.1"/>
    </source>
</evidence>
<dbReference type="GO" id="GO:0006313">
    <property type="term" value="P:DNA transposition"/>
    <property type="evidence" value="ECO:0007669"/>
    <property type="project" value="InterPro"/>
</dbReference>
<dbReference type="InterPro" id="IPR007069">
    <property type="entry name" value="Transposase_32"/>
</dbReference>
<dbReference type="OrthoDB" id="6979325at2"/>
<keyword evidence="4" id="KW-1185">Reference proteome</keyword>
<protein>
    <submittedName>
        <fullName evidence="3">Transposase</fullName>
    </submittedName>
</protein>